<dbReference type="PANTHER" id="PTHR48111">
    <property type="entry name" value="REGULATOR OF RPOS"/>
    <property type="match status" value="1"/>
</dbReference>
<feature type="domain" description="HTH crp-type" evidence="9">
    <location>
        <begin position="275"/>
        <end position="347"/>
    </location>
</feature>
<keyword evidence="3" id="KW-0805">Transcription regulation</keyword>
<dbReference type="InterPro" id="IPR001789">
    <property type="entry name" value="Sig_transdc_resp-reg_receiver"/>
</dbReference>
<dbReference type="SUPFAM" id="SSF46785">
    <property type="entry name" value="Winged helix' DNA-binding domain"/>
    <property type="match status" value="1"/>
</dbReference>
<feature type="domain" description="Cyclic nucleotide-binding" evidence="7">
    <location>
        <begin position="140"/>
        <end position="261"/>
    </location>
</feature>
<evidence type="ECO:0000256" key="1">
    <source>
        <dbReference type="ARBA" id="ARBA00022553"/>
    </source>
</evidence>
<dbReference type="GO" id="GO:0000976">
    <property type="term" value="F:transcription cis-regulatory region binding"/>
    <property type="evidence" value="ECO:0007669"/>
    <property type="project" value="TreeGrafter"/>
</dbReference>
<dbReference type="GO" id="GO:0000156">
    <property type="term" value="F:phosphorelay response regulator activity"/>
    <property type="evidence" value="ECO:0007669"/>
    <property type="project" value="TreeGrafter"/>
</dbReference>
<keyword evidence="1 6" id="KW-0597">Phosphoprotein</keyword>
<keyword evidence="2" id="KW-0902">Two-component regulatory system</keyword>
<feature type="domain" description="Response regulatory" evidence="8">
    <location>
        <begin position="3"/>
        <end position="119"/>
    </location>
</feature>
<dbReference type="PROSITE" id="PS50110">
    <property type="entry name" value="RESPONSE_REGULATORY"/>
    <property type="match status" value="1"/>
</dbReference>
<dbReference type="SMART" id="SM00448">
    <property type="entry name" value="REC"/>
    <property type="match status" value="1"/>
</dbReference>
<dbReference type="Gene3D" id="1.10.10.10">
    <property type="entry name" value="Winged helix-like DNA-binding domain superfamily/Winged helix DNA-binding domain"/>
    <property type="match status" value="1"/>
</dbReference>
<dbReference type="AlphaFoldDB" id="A0A831VQV7"/>
<accession>A0A831VQV7</accession>
<dbReference type="InterPro" id="IPR018490">
    <property type="entry name" value="cNMP-bd_dom_sf"/>
</dbReference>
<dbReference type="GO" id="GO:0006355">
    <property type="term" value="P:regulation of DNA-templated transcription"/>
    <property type="evidence" value="ECO:0007669"/>
    <property type="project" value="InterPro"/>
</dbReference>
<evidence type="ECO:0000256" key="2">
    <source>
        <dbReference type="ARBA" id="ARBA00023012"/>
    </source>
</evidence>
<evidence type="ECO:0000313" key="10">
    <source>
        <dbReference type="EMBL" id="HEA23326.1"/>
    </source>
</evidence>
<dbReference type="Pfam" id="PF00027">
    <property type="entry name" value="cNMP_binding"/>
    <property type="match status" value="1"/>
</dbReference>
<dbReference type="CDD" id="cd17574">
    <property type="entry name" value="REC_OmpR"/>
    <property type="match status" value="1"/>
</dbReference>
<dbReference type="InterPro" id="IPR036388">
    <property type="entry name" value="WH-like_DNA-bd_sf"/>
</dbReference>
<dbReference type="PANTHER" id="PTHR48111:SF1">
    <property type="entry name" value="TWO-COMPONENT RESPONSE REGULATOR ORR33"/>
    <property type="match status" value="1"/>
</dbReference>
<dbReference type="InterPro" id="IPR014710">
    <property type="entry name" value="RmlC-like_jellyroll"/>
</dbReference>
<protein>
    <submittedName>
        <fullName evidence="10">Response regulator</fullName>
    </submittedName>
</protein>
<dbReference type="EMBL" id="DRGL01000078">
    <property type="protein sequence ID" value="HEA23326.1"/>
    <property type="molecule type" value="Genomic_DNA"/>
</dbReference>
<dbReference type="CDD" id="cd00038">
    <property type="entry name" value="CAP_ED"/>
    <property type="match status" value="1"/>
</dbReference>
<dbReference type="InterPro" id="IPR039420">
    <property type="entry name" value="WalR-like"/>
</dbReference>
<dbReference type="InterPro" id="IPR036390">
    <property type="entry name" value="WH_DNA-bd_sf"/>
</dbReference>
<dbReference type="InterPro" id="IPR011006">
    <property type="entry name" value="CheY-like_superfamily"/>
</dbReference>
<evidence type="ECO:0000259" key="7">
    <source>
        <dbReference type="PROSITE" id="PS50042"/>
    </source>
</evidence>
<organism evidence="10">
    <name type="scientific">Pricia antarctica</name>
    <dbReference type="NCBI Taxonomy" id="641691"/>
    <lineage>
        <taxon>Bacteria</taxon>
        <taxon>Pseudomonadati</taxon>
        <taxon>Bacteroidota</taxon>
        <taxon>Flavobacteriia</taxon>
        <taxon>Flavobacteriales</taxon>
        <taxon>Flavobacteriaceae</taxon>
        <taxon>Pricia</taxon>
    </lineage>
</organism>
<dbReference type="InterPro" id="IPR000595">
    <property type="entry name" value="cNMP-bd_dom"/>
</dbReference>
<evidence type="ECO:0000259" key="8">
    <source>
        <dbReference type="PROSITE" id="PS50110"/>
    </source>
</evidence>
<feature type="modified residue" description="4-aspartylphosphate" evidence="6">
    <location>
        <position position="52"/>
    </location>
</feature>
<dbReference type="PROSITE" id="PS51063">
    <property type="entry name" value="HTH_CRP_2"/>
    <property type="match status" value="1"/>
</dbReference>
<proteinExistence type="predicted"/>
<comment type="caution">
    <text evidence="10">The sequence shown here is derived from an EMBL/GenBank/DDBJ whole genome shotgun (WGS) entry which is preliminary data.</text>
</comment>
<dbReference type="InterPro" id="IPR012318">
    <property type="entry name" value="HTH_CRP"/>
</dbReference>
<evidence type="ECO:0000256" key="5">
    <source>
        <dbReference type="ARBA" id="ARBA00023163"/>
    </source>
</evidence>
<dbReference type="Gene3D" id="2.60.120.10">
    <property type="entry name" value="Jelly Rolls"/>
    <property type="match status" value="1"/>
</dbReference>
<reference evidence="10" key="1">
    <citation type="journal article" date="2020" name="mSystems">
        <title>Genome- and Community-Level Interaction Insights into Carbon Utilization and Element Cycling Functions of Hydrothermarchaeota in Hydrothermal Sediment.</title>
        <authorList>
            <person name="Zhou Z."/>
            <person name="Liu Y."/>
            <person name="Xu W."/>
            <person name="Pan J."/>
            <person name="Luo Z.H."/>
            <person name="Li M."/>
        </authorList>
    </citation>
    <scope>NUCLEOTIDE SEQUENCE [LARGE SCALE GENOMIC DNA]</scope>
    <source>
        <strain evidence="10">HyVt-345</strain>
    </source>
</reference>
<dbReference type="Pfam" id="PF13545">
    <property type="entry name" value="HTH_Crp_2"/>
    <property type="match status" value="1"/>
</dbReference>
<evidence type="ECO:0000256" key="6">
    <source>
        <dbReference type="PROSITE-ProRule" id="PRU00169"/>
    </source>
</evidence>
<dbReference type="Pfam" id="PF00072">
    <property type="entry name" value="Response_reg"/>
    <property type="match status" value="1"/>
</dbReference>
<dbReference type="PROSITE" id="PS50042">
    <property type="entry name" value="CNMP_BINDING_3"/>
    <property type="match status" value="1"/>
</dbReference>
<dbReference type="Proteomes" id="UP000886191">
    <property type="component" value="Unassembled WGS sequence"/>
</dbReference>
<dbReference type="SMART" id="SM00100">
    <property type="entry name" value="cNMP"/>
    <property type="match status" value="1"/>
</dbReference>
<keyword evidence="5" id="KW-0804">Transcription</keyword>
<evidence type="ECO:0000256" key="4">
    <source>
        <dbReference type="ARBA" id="ARBA00023125"/>
    </source>
</evidence>
<name>A0A831VQV7_9FLAO</name>
<dbReference type="SUPFAM" id="SSF52172">
    <property type="entry name" value="CheY-like"/>
    <property type="match status" value="1"/>
</dbReference>
<evidence type="ECO:0000259" key="9">
    <source>
        <dbReference type="PROSITE" id="PS51063"/>
    </source>
</evidence>
<gene>
    <name evidence="10" type="ORF">ENH87_20780</name>
</gene>
<sequence>MKRILVIEDNTDVRENTVEILEISGFETDSAEHGKLGVEKALTFKPDIILCDVMMPIMDGYGVLRELAKHSGTATIPFIFLTAKAERADMRLGMDMGADDYLTKPFKKQELLDAINSRLKKNDFLRSEIANTYQGLNTFLQEASKQTDVRDISKGRELRRYKKKDCIFEEGKKANTLFFIETGTVKTYKLIESGKEFVTGIWGPGDFIGQLSLLNVNGHYLENAAVMESAEICEIPKADFTGLLYGNPTVSRKFIDMISNSLTEIQEQLIAMAFAPVRQRTAKALLQMVKKGMIQNNFEGGIAIPRDDLAGIVGTTKESAVRTLTDFKNEGLIAMDSGRRIILLNPEGLKMEADF</sequence>
<dbReference type="GO" id="GO:0005829">
    <property type="term" value="C:cytosol"/>
    <property type="evidence" value="ECO:0007669"/>
    <property type="project" value="TreeGrafter"/>
</dbReference>
<keyword evidence="4" id="KW-0238">DNA-binding</keyword>
<dbReference type="Gene3D" id="3.40.50.2300">
    <property type="match status" value="1"/>
</dbReference>
<dbReference type="GO" id="GO:0032993">
    <property type="term" value="C:protein-DNA complex"/>
    <property type="evidence" value="ECO:0007669"/>
    <property type="project" value="TreeGrafter"/>
</dbReference>
<dbReference type="SMART" id="SM00419">
    <property type="entry name" value="HTH_CRP"/>
    <property type="match status" value="1"/>
</dbReference>
<dbReference type="SUPFAM" id="SSF51206">
    <property type="entry name" value="cAMP-binding domain-like"/>
    <property type="match status" value="1"/>
</dbReference>
<evidence type="ECO:0000256" key="3">
    <source>
        <dbReference type="ARBA" id="ARBA00023015"/>
    </source>
</evidence>